<organism evidence="16 17">
    <name type="scientific">Mycolicibacterium celeriflavum</name>
    <name type="common">Mycobacterium celeriflavum</name>
    <dbReference type="NCBI Taxonomy" id="1249101"/>
    <lineage>
        <taxon>Bacteria</taxon>
        <taxon>Bacillati</taxon>
        <taxon>Actinomycetota</taxon>
        <taxon>Actinomycetes</taxon>
        <taxon>Mycobacteriales</taxon>
        <taxon>Mycobacteriaceae</taxon>
        <taxon>Mycolicibacterium</taxon>
    </lineage>
</organism>
<evidence type="ECO:0000256" key="9">
    <source>
        <dbReference type="ARBA" id="ARBA00022840"/>
    </source>
</evidence>
<dbReference type="InterPro" id="IPR017441">
    <property type="entry name" value="Protein_kinase_ATP_BS"/>
</dbReference>
<evidence type="ECO:0000256" key="4">
    <source>
        <dbReference type="ARBA" id="ARBA00022527"/>
    </source>
</evidence>
<keyword evidence="6 14" id="KW-0812">Transmembrane</keyword>
<dbReference type="FunFam" id="1.10.510.10:FF:000021">
    <property type="entry name" value="Serine/threonine protein kinase"/>
    <property type="match status" value="1"/>
</dbReference>
<keyword evidence="4" id="KW-0723">Serine/threonine-protein kinase</keyword>
<dbReference type="GO" id="GO:0004674">
    <property type="term" value="F:protein serine/threonine kinase activity"/>
    <property type="evidence" value="ECO:0007669"/>
    <property type="project" value="UniProtKB-KW"/>
</dbReference>
<evidence type="ECO:0000256" key="7">
    <source>
        <dbReference type="ARBA" id="ARBA00022741"/>
    </source>
</evidence>
<evidence type="ECO:0000313" key="17">
    <source>
        <dbReference type="Proteomes" id="UP000466431"/>
    </source>
</evidence>
<dbReference type="Pfam" id="PF00069">
    <property type="entry name" value="Pkinase"/>
    <property type="match status" value="1"/>
</dbReference>
<keyword evidence="8 16" id="KW-0418">Kinase</keyword>
<dbReference type="GO" id="GO:0005524">
    <property type="term" value="F:ATP binding"/>
    <property type="evidence" value="ECO:0007669"/>
    <property type="project" value="UniProtKB-UniRule"/>
</dbReference>
<accession>A0A7I7RI75</accession>
<dbReference type="PROSITE" id="PS00107">
    <property type="entry name" value="PROTEIN_KINASE_ATP"/>
    <property type="match status" value="1"/>
</dbReference>
<dbReference type="InterPro" id="IPR008271">
    <property type="entry name" value="Ser/Thr_kinase_AS"/>
</dbReference>
<evidence type="ECO:0000256" key="2">
    <source>
        <dbReference type="ARBA" id="ARBA00012513"/>
    </source>
</evidence>
<feature type="compositionally biased region" description="Pro residues" evidence="13">
    <location>
        <begin position="283"/>
        <end position="294"/>
    </location>
</feature>
<dbReference type="PANTHER" id="PTHR43289">
    <property type="entry name" value="MITOGEN-ACTIVATED PROTEIN KINASE KINASE KINASE 20-RELATED"/>
    <property type="match status" value="1"/>
</dbReference>
<comment type="subcellular location">
    <subcellularLocation>
        <location evidence="1">Cell membrane</location>
        <topology evidence="1">Single-pass membrane protein</topology>
    </subcellularLocation>
</comment>
<feature type="region of interest" description="Disordered" evidence="13">
    <location>
        <begin position="278"/>
        <end position="325"/>
    </location>
</feature>
<dbReference type="CDD" id="cd14014">
    <property type="entry name" value="STKc_PknB_like"/>
    <property type="match status" value="1"/>
</dbReference>
<evidence type="ECO:0000256" key="6">
    <source>
        <dbReference type="ARBA" id="ARBA00022692"/>
    </source>
</evidence>
<feature type="transmembrane region" description="Helical" evidence="14">
    <location>
        <begin position="333"/>
        <end position="356"/>
    </location>
</feature>
<reference evidence="16 17" key="1">
    <citation type="journal article" date="2019" name="Emerg. Microbes Infect.">
        <title>Comprehensive subspecies identification of 175 nontuberculous mycobacteria species based on 7547 genomic profiles.</title>
        <authorList>
            <person name="Matsumoto Y."/>
            <person name="Kinjo T."/>
            <person name="Motooka D."/>
            <person name="Nabeya D."/>
            <person name="Jung N."/>
            <person name="Uechi K."/>
            <person name="Horii T."/>
            <person name="Iida T."/>
            <person name="Fujita J."/>
            <person name="Nakamura S."/>
        </authorList>
    </citation>
    <scope>NUCLEOTIDE SEQUENCE [LARGE SCALE GENOMIC DNA]</scope>
    <source>
        <strain evidence="16 17">JCM 18439</strain>
    </source>
</reference>
<dbReference type="GO" id="GO:0005886">
    <property type="term" value="C:plasma membrane"/>
    <property type="evidence" value="ECO:0007669"/>
    <property type="project" value="UniProtKB-SubCell"/>
</dbReference>
<dbReference type="InterPro" id="IPR011009">
    <property type="entry name" value="Kinase-like_dom_sf"/>
</dbReference>
<dbReference type="Gene3D" id="3.30.200.20">
    <property type="entry name" value="Phosphorylase Kinase, domain 1"/>
    <property type="match status" value="1"/>
</dbReference>
<dbReference type="PROSITE" id="PS50011">
    <property type="entry name" value="PROTEIN_KINASE_DOM"/>
    <property type="match status" value="1"/>
</dbReference>
<feature type="binding site" evidence="12">
    <location>
        <position position="47"/>
    </location>
    <ligand>
        <name>ATP</name>
        <dbReference type="ChEBI" id="CHEBI:30616"/>
    </ligand>
</feature>
<evidence type="ECO:0000256" key="5">
    <source>
        <dbReference type="ARBA" id="ARBA00022679"/>
    </source>
</evidence>
<dbReference type="SMART" id="SM00220">
    <property type="entry name" value="S_TKc"/>
    <property type="match status" value="1"/>
</dbReference>
<evidence type="ECO:0000256" key="12">
    <source>
        <dbReference type="PROSITE-ProRule" id="PRU10141"/>
    </source>
</evidence>
<sequence length="519" mass="54220">MLSSPKGGSRLGTRFGPYELKSLIGVGGMGEVYRAYDTAKERTVAIKLLRPDMAVDPNFQERFRRESRVAARLQEPHVIPVHDFGDIDGTLYIDMRLVEGASLKELLRTDGALPATRVVSIITQVAAALDAAHANGLVHRDIKPENVLLTADDFAYLVDFGIAHGGGEAAVTKTGLVIGSCAYMAPERISGERGGPASDIYSLTCLLYECLTGRAPFDSGDLREIMGAHLFSPAPRPSIMRRGISREFDEVIARGMAKKPADRFATAGELAKAAAAAANAPVAAPPPPPQPPPSTRQFSAVDPNPVRTGYQPAYAPLPPPAPNRKPRFGPAQIGLVVTTIVLFTAAVVLALVLAFGDHGSGSAPQTSLALPPSTTTETTAPSAEEETTTTTTTTTPTPSTTPTTSGAPIAGVSGTDSQGFIGHTARCDAGSTPAAAIRTAQSLAVVCETAPGDYYYLGERLRDGANVRLDNVQPSGAGFVATNPADGARYDVQPGMLTISSNGTVDSAEPALEYGSADR</sequence>
<dbReference type="SUPFAM" id="SSF56112">
    <property type="entry name" value="Protein kinase-like (PK-like)"/>
    <property type="match status" value="1"/>
</dbReference>
<gene>
    <name evidence="16" type="ORF">MCEL_25120</name>
</gene>
<keyword evidence="7 12" id="KW-0547">Nucleotide-binding</keyword>
<keyword evidence="5" id="KW-0808">Transferase</keyword>
<dbReference type="EMBL" id="AP022591">
    <property type="protein sequence ID" value="BBY44217.1"/>
    <property type="molecule type" value="Genomic_DNA"/>
</dbReference>
<keyword evidence="11 14" id="KW-0472">Membrane</keyword>
<evidence type="ECO:0000313" key="16">
    <source>
        <dbReference type="EMBL" id="BBY44217.1"/>
    </source>
</evidence>
<dbReference type="PROSITE" id="PS00108">
    <property type="entry name" value="PROTEIN_KINASE_ST"/>
    <property type="match status" value="1"/>
</dbReference>
<dbReference type="PANTHER" id="PTHR43289:SF6">
    <property type="entry name" value="SERINE_THREONINE-PROTEIN KINASE NEKL-3"/>
    <property type="match status" value="1"/>
</dbReference>
<protein>
    <recommendedName>
        <fullName evidence="2">non-specific serine/threonine protein kinase</fullName>
        <ecNumber evidence="2">2.7.11.1</ecNumber>
    </recommendedName>
</protein>
<evidence type="ECO:0000256" key="13">
    <source>
        <dbReference type="SAM" id="MobiDB-lite"/>
    </source>
</evidence>
<feature type="compositionally biased region" description="Low complexity" evidence="13">
    <location>
        <begin position="371"/>
        <end position="405"/>
    </location>
</feature>
<evidence type="ECO:0000256" key="14">
    <source>
        <dbReference type="SAM" id="Phobius"/>
    </source>
</evidence>
<keyword evidence="17" id="KW-1185">Reference proteome</keyword>
<dbReference type="Proteomes" id="UP000466431">
    <property type="component" value="Chromosome"/>
</dbReference>
<dbReference type="GO" id="GO:0080090">
    <property type="term" value="P:regulation of primary metabolic process"/>
    <property type="evidence" value="ECO:0007669"/>
    <property type="project" value="UniProtKB-ARBA"/>
</dbReference>
<feature type="domain" description="Protein kinase" evidence="15">
    <location>
        <begin position="18"/>
        <end position="275"/>
    </location>
</feature>
<evidence type="ECO:0000256" key="10">
    <source>
        <dbReference type="ARBA" id="ARBA00022989"/>
    </source>
</evidence>
<evidence type="ECO:0000256" key="11">
    <source>
        <dbReference type="ARBA" id="ARBA00023136"/>
    </source>
</evidence>
<evidence type="ECO:0000256" key="3">
    <source>
        <dbReference type="ARBA" id="ARBA00022475"/>
    </source>
</evidence>
<evidence type="ECO:0000256" key="8">
    <source>
        <dbReference type="ARBA" id="ARBA00022777"/>
    </source>
</evidence>
<keyword evidence="10 14" id="KW-1133">Transmembrane helix</keyword>
<dbReference type="InterPro" id="IPR000719">
    <property type="entry name" value="Prot_kinase_dom"/>
</dbReference>
<dbReference type="AlphaFoldDB" id="A0A7I7RI75"/>
<evidence type="ECO:0000256" key="1">
    <source>
        <dbReference type="ARBA" id="ARBA00004162"/>
    </source>
</evidence>
<keyword evidence="9 12" id="KW-0067">ATP-binding</keyword>
<feature type="region of interest" description="Disordered" evidence="13">
    <location>
        <begin position="361"/>
        <end position="415"/>
    </location>
</feature>
<dbReference type="KEGG" id="mcee:MCEL_25120"/>
<name>A0A7I7RI75_MYCCF</name>
<keyword evidence="3" id="KW-1003">Cell membrane</keyword>
<dbReference type="Gene3D" id="1.10.510.10">
    <property type="entry name" value="Transferase(Phosphotransferase) domain 1"/>
    <property type="match status" value="1"/>
</dbReference>
<proteinExistence type="predicted"/>
<evidence type="ECO:0000259" key="15">
    <source>
        <dbReference type="PROSITE" id="PS50011"/>
    </source>
</evidence>
<dbReference type="EC" id="2.7.11.1" evidence="2"/>
<dbReference type="FunFam" id="3.30.200.20:FF:000348">
    <property type="entry name" value="Serine/threonine protein kinase"/>
    <property type="match status" value="1"/>
</dbReference>